<comment type="caution">
    <text evidence="1">The sequence shown here is derived from an EMBL/GenBank/DDBJ whole genome shotgun (WGS) entry which is preliminary data.</text>
</comment>
<reference evidence="1 2" key="1">
    <citation type="submission" date="2018-03" db="EMBL/GenBank/DDBJ databases">
        <title>Genomic Encyclopedia of Archaeal and Bacterial Type Strains, Phase II (KMG-II): from individual species to whole genera.</title>
        <authorList>
            <person name="Goeker M."/>
        </authorList>
    </citation>
    <scope>NUCLEOTIDE SEQUENCE [LARGE SCALE GENOMIC DNA]</scope>
    <source>
        <strain evidence="1 2">DSM 100214</strain>
    </source>
</reference>
<keyword evidence="2" id="KW-1185">Reference proteome</keyword>
<proteinExistence type="predicted"/>
<sequence length="154" mass="18365">MKKILFILLLSNLFLCCKKPINKQVVDQIKQDFNIRSNIDSCIIDINDFVDFKWDKMYVFPSWSMPEDISLIIGFKYNGEHVKDDTRRILFVDKTRIVYEENYDVTPGKDKFDFIDSCWPSVCEFHNSKFIVKKMKPIDIHDTSDYYRLYPIAP</sequence>
<name>A0A2V3PIP7_9BACT</name>
<dbReference type="RefSeq" id="WP_110312345.1">
    <property type="nucleotide sequence ID" value="NZ_QICL01000036.1"/>
</dbReference>
<dbReference type="EMBL" id="QICL01000036">
    <property type="protein sequence ID" value="PXV59423.1"/>
    <property type="molecule type" value="Genomic_DNA"/>
</dbReference>
<dbReference type="Proteomes" id="UP000247973">
    <property type="component" value="Unassembled WGS sequence"/>
</dbReference>
<evidence type="ECO:0000313" key="2">
    <source>
        <dbReference type="Proteomes" id="UP000247973"/>
    </source>
</evidence>
<organism evidence="1 2">
    <name type="scientific">Dysgonomonas alginatilytica</name>
    <dbReference type="NCBI Taxonomy" id="1605892"/>
    <lineage>
        <taxon>Bacteria</taxon>
        <taxon>Pseudomonadati</taxon>
        <taxon>Bacteroidota</taxon>
        <taxon>Bacteroidia</taxon>
        <taxon>Bacteroidales</taxon>
        <taxon>Dysgonomonadaceae</taxon>
        <taxon>Dysgonomonas</taxon>
    </lineage>
</organism>
<dbReference type="OrthoDB" id="851514at2"/>
<protein>
    <submittedName>
        <fullName evidence="1">Uncharacterized protein</fullName>
    </submittedName>
</protein>
<gene>
    <name evidence="1" type="ORF">CLV62_13644</name>
</gene>
<dbReference type="AlphaFoldDB" id="A0A2V3PIP7"/>
<accession>A0A2V3PIP7</accession>
<evidence type="ECO:0000313" key="1">
    <source>
        <dbReference type="EMBL" id="PXV59423.1"/>
    </source>
</evidence>